<protein>
    <submittedName>
        <fullName evidence="2">Putative GTPase</fullName>
    </submittedName>
</protein>
<gene>
    <name evidence="2" type="ORF">EV194_101218</name>
</gene>
<evidence type="ECO:0000313" key="3">
    <source>
        <dbReference type="Proteomes" id="UP000295221"/>
    </source>
</evidence>
<dbReference type="EMBL" id="SLWK01000001">
    <property type="protein sequence ID" value="TCO10588.1"/>
    <property type="molecule type" value="Genomic_DNA"/>
</dbReference>
<dbReference type="Proteomes" id="UP000295221">
    <property type="component" value="Unassembled WGS sequence"/>
</dbReference>
<reference evidence="2 3" key="1">
    <citation type="submission" date="2019-03" db="EMBL/GenBank/DDBJ databases">
        <title>Genomic Encyclopedia of Type Strains, Phase IV (KMG-IV): sequencing the most valuable type-strain genomes for metagenomic binning, comparative biology and taxonomic classification.</title>
        <authorList>
            <person name="Goeker M."/>
        </authorList>
    </citation>
    <scope>NUCLEOTIDE SEQUENCE [LARGE SCALE GENOMIC DNA]</scope>
    <source>
        <strain evidence="2 3">DSM 24179</strain>
    </source>
</reference>
<keyword evidence="3" id="KW-1185">Reference proteome</keyword>
<dbReference type="OrthoDB" id="9763469at2"/>
<name>A0A4R2GNL0_9BACT</name>
<evidence type="ECO:0000259" key="1">
    <source>
        <dbReference type="Pfam" id="PF02492"/>
    </source>
</evidence>
<comment type="caution">
    <text evidence="2">The sequence shown here is derived from an EMBL/GenBank/DDBJ whole genome shotgun (WGS) entry which is preliminary data.</text>
</comment>
<dbReference type="InterPro" id="IPR003495">
    <property type="entry name" value="CobW/HypB/UreG_nucleotide-bd"/>
</dbReference>
<dbReference type="PANTHER" id="PTHR42869:SF1">
    <property type="entry name" value="SLL0572 PROTEIN"/>
    <property type="match status" value="1"/>
</dbReference>
<dbReference type="InterPro" id="IPR053199">
    <property type="entry name" value="cDPG_synthetase-like"/>
</dbReference>
<dbReference type="CDD" id="cd01983">
    <property type="entry name" value="SIMIBI"/>
    <property type="match status" value="1"/>
</dbReference>
<sequence length="440" mass="48761">MGKRVIIIGAAGRDFHNFNTFFRDNKDYEVVAFTAAQIPDIDGRKYPGDLAGNLYPEGIPIFPEDELPKLIKEMKVDIAVFSYSDISYNKVMSTSAIVNAAGAAFMLLGPNDTMIKSNKPVIAVCATRTGCGKSQTSRRIIEYLMEKGLKVVAVRHPMPYGDLTKQKVQRFANLSDLEKHYCTIEEMEEYEPHVVRGNVIYSGVDYGAILKDAENDPDGCDVILWDGGNNDFPFFKPDLMVTVADPHRPGHELSYYPGEVNLRMADVVVINKIDSANRDDIETVRRNIRKVNPKAQIVDGASPIKSDHPELIEGKRVLVIEDGPTLTHGEMKIGAGTVAAQKYGAAEIVDPRPYATGKLKKTFEQYPDVGVLLPAMGYGKEQIKDLEKTIAATPCDTVIIGTPIDLSRIVKIKQPTTRVHYDLQEIGYPALKDILDGFRI</sequence>
<proteinExistence type="predicted"/>
<dbReference type="AlphaFoldDB" id="A0A4R2GNL0"/>
<accession>A0A4R2GNL0</accession>
<dbReference type="Pfam" id="PF02492">
    <property type="entry name" value="cobW"/>
    <property type="match status" value="1"/>
</dbReference>
<dbReference type="RefSeq" id="WP_132431207.1">
    <property type="nucleotide sequence ID" value="NZ_SLWK01000001.1"/>
</dbReference>
<evidence type="ECO:0000313" key="2">
    <source>
        <dbReference type="EMBL" id="TCO10588.1"/>
    </source>
</evidence>
<dbReference type="InterPro" id="IPR027417">
    <property type="entry name" value="P-loop_NTPase"/>
</dbReference>
<dbReference type="Gene3D" id="3.40.50.300">
    <property type="entry name" value="P-loop containing nucleotide triphosphate hydrolases"/>
    <property type="match status" value="1"/>
</dbReference>
<feature type="domain" description="CobW/HypB/UreG nucleotide-binding" evidence="1">
    <location>
        <begin position="236"/>
        <end position="298"/>
    </location>
</feature>
<dbReference type="SUPFAM" id="SSF52540">
    <property type="entry name" value="P-loop containing nucleoside triphosphate hydrolases"/>
    <property type="match status" value="1"/>
</dbReference>
<dbReference type="PANTHER" id="PTHR42869">
    <property type="entry name" value="SLL0572 PROTEIN"/>
    <property type="match status" value="1"/>
</dbReference>
<organism evidence="2 3">
    <name type="scientific">Natronoflexus pectinivorans</name>
    <dbReference type="NCBI Taxonomy" id="682526"/>
    <lineage>
        <taxon>Bacteria</taxon>
        <taxon>Pseudomonadati</taxon>
        <taxon>Bacteroidota</taxon>
        <taxon>Bacteroidia</taxon>
        <taxon>Marinilabiliales</taxon>
        <taxon>Marinilabiliaceae</taxon>
        <taxon>Natronoflexus</taxon>
    </lineage>
</organism>
<dbReference type="Gene3D" id="3.40.50.720">
    <property type="entry name" value="NAD(P)-binding Rossmann-like Domain"/>
    <property type="match status" value="1"/>
</dbReference>